<feature type="domain" description="PPM-type phosphatase" evidence="1">
    <location>
        <begin position="31"/>
        <end position="218"/>
    </location>
</feature>
<dbReference type="AlphaFoldDB" id="A0A4V1QV27"/>
<comment type="caution">
    <text evidence="2">The sequence shown here is derived from an EMBL/GenBank/DDBJ whole genome shotgun (WGS) entry which is preliminary data.</text>
</comment>
<accession>A0A4V1QV27</accession>
<dbReference type="SUPFAM" id="SSF81606">
    <property type="entry name" value="PP2C-like"/>
    <property type="match status" value="1"/>
</dbReference>
<sequence>MALCLETGYTSLNKTSEELCGDRVECAVCGDYTTLVLADGLGSGVKANILSTLTSKILCTMVSNDVEIEDCVETILQSLPVCKVRGVAYSTFSVIHVNGKGEGVLFEFDNPQAILIRGEKCSDLPREAMNILGKTVYKSPLALQKDDVIVVMSDGVIHAGIGMTLNLGWQRPEVKDFLDRTVKKGMSARAVACLLAGVCNDLYLDKPGDDTTVAAVRIREALNVNIMVGPPVDKEKDDFYIARFLSGEGKKVVCGGTSSQIVARHLKTEVRASFDFPDKDVPPIGYIEGIDLTTEGVLTLRRLLELSEKYLSVSDLTPKRYSKKDGASLLANVLFEEATSVHFFVGQSINAAHQGLPIDITMKLKLVESLAANLKKMGKTVAVDYD</sequence>
<dbReference type="Pfam" id="PF07228">
    <property type="entry name" value="SpoIIE"/>
    <property type="match status" value="1"/>
</dbReference>
<dbReference type="OrthoDB" id="1090916at2"/>
<keyword evidence="3" id="KW-1185">Reference proteome</keyword>
<dbReference type="Gene3D" id="3.60.40.10">
    <property type="entry name" value="PPM-type phosphatase domain"/>
    <property type="match status" value="1"/>
</dbReference>
<reference evidence="2 3" key="1">
    <citation type="journal article" date="2019" name="Gut">
        <title>Antibiotics-induced monodominance of a novel gut bacterial order.</title>
        <authorList>
            <person name="Hildebrand F."/>
            <person name="Moitinho-Silva L."/>
            <person name="Blasche S."/>
            <person name="Jahn M.T."/>
            <person name="Gossmann T.I."/>
            <person name="Heuerta-Cepas J."/>
            <person name="Hercog R."/>
            <person name="Luetge M."/>
            <person name="Bahram M."/>
            <person name="Pryszlak A."/>
            <person name="Alves R.J."/>
            <person name="Waszak S.M."/>
            <person name="Zhu A."/>
            <person name="Ye L."/>
            <person name="Costea P.I."/>
            <person name="Aalvink S."/>
            <person name="Belzer C."/>
            <person name="Forslund S.K."/>
            <person name="Sunagawa S."/>
            <person name="Hentschel U."/>
            <person name="Merten C."/>
            <person name="Patil K.R."/>
            <person name="Benes V."/>
            <person name="Bork P."/>
        </authorList>
    </citation>
    <scope>NUCLEOTIDE SEQUENCE [LARGE SCALE GENOMIC DNA]</scope>
    <source>
        <strain evidence="2 3">HDS1380</strain>
    </source>
</reference>
<dbReference type="EMBL" id="SDOZ01000002">
    <property type="protein sequence ID" value="RXZ61196.1"/>
    <property type="molecule type" value="Genomic_DNA"/>
</dbReference>
<dbReference type="InterPro" id="IPR001932">
    <property type="entry name" value="PPM-type_phosphatase-like_dom"/>
</dbReference>
<dbReference type="RefSeq" id="WP_129223642.1">
    <property type="nucleotide sequence ID" value="NZ_SDOZ01000002.1"/>
</dbReference>
<organism evidence="2 3">
    <name type="scientific">Candidatus Borkfalkia ceftriaxoniphila</name>
    <dbReference type="NCBI Taxonomy" id="2508949"/>
    <lineage>
        <taxon>Bacteria</taxon>
        <taxon>Bacillati</taxon>
        <taxon>Bacillota</taxon>
        <taxon>Clostridia</taxon>
        <taxon>Christensenellales</taxon>
        <taxon>Christensenellaceae</taxon>
        <taxon>Candidatus Borkfalkia</taxon>
    </lineage>
</organism>
<evidence type="ECO:0000313" key="2">
    <source>
        <dbReference type="EMBL" id="RXZ61196.1"/>
    </source>
</evidence>
<evidence type="ECO:0000259" key="1">
    <source>
        <dbReference type="Pfam" id="PF07228"/>
    </source>
</evidence>
<protein>
    <submittedName>
        <fullName evidence="2">Serine/threonine-protein phosphatase</fullName>
    </submittedName>
</protein>
<proteinExistence type="predicted"/>
<gene>
    <name evidence="2" type="ORF">ESZ91_02090</name>
</gene>
<dbReference type="InterPro" id="IPR036457">
    <property type="entry name" value="PPM-type-like_dom_sf"/>
</dbReference>
<evidence type="ECO:0000313" key="3">
    <source>
        <dbReference type="Proteomes" id="UP000291269"/>
    </source>
</evidence>
<dbReference type="Proteomes" id="UP000291269">
    <property type="component" value="Unassembled WGS sequence"/>
</dbReference>
<name>A0A4V1QV27_9FIRM</name>